<sequence length="74" mass="7247">MLLSPALAQAAPAAPATVAACEQIVHDAGYPVGEFTAAACGAGATGDMGVCLGILMNRQVDGDLAWKACLAAST</sequence>
<protein>
    <submittedName>
        <fullName evidence="1">Uncharacterized protein</fullName>
    </submittedName>
</protein>
<reference evidence="1 2" key="1">
    <citation type="submission" date="2020-08" db="EMBL/GenBank/DDBJ databases">
        <title>Genomic Encyclopedia of Archaeal and Bacterial Type Strains, Phase II (KMG-II): from individual species to whole genera.</title>
        <authorList>
            <person name="Goeker M."/>
        </authorList>
    </citation>
    <scope>NUCLEOTIDE SEQUENCE [LARGE SCALE GENOMIC DNA]</scope>
    <source>
        <strain evidence="1 2">DSM 43850</strain>
    </source>
</reference>
<name>A0ABR6BNB6_9PSEU</name>
<dbReference type="RefSeq" id="WP_182838865.1">
    <property type="nucleotide sequence ID" value="NZ_BAAABQ010000073.1"/>
</dbReference>
<gene>
    <name evidence="1" type="ORF">BC739_005596</name>
</gene>
<accession>A0ABR6BNB6</accession>
<evidence type="ECO:0000313" key="1">
    <source>
        <dbReference type="EMBL" id="MBA8928379.1"/>
    </source>
</evidence>
<dbReference type="Proteomes" id="UP000517916">
    <property type="component" value="Unassembled WGS sequence"/>
</dbReference>
<evidence type="ECO:0000313" key="2">
    <source>
        <dbReference type="Proteomes" id="UP000517916"/>
    </source>
</evidence>
<proteinExistence type="predicted"/>
<comment type="caution">
    <text evidence="1">The sequence shown here is derived from an EMBL/GenBank/DDBJ whole genome shotgun (WGS) entry which is preliminary data.</text>
</comment>
<organism evidence="1 2">
    <name type="scientific">Kutzneria viridogrisea</name>
    <dbReference type="NCBI Taxonomy" id="47990"/>
    <lineage>
        <taxon>Bacteria</taxon>
        <taxon>Bacillati</taxon>
        <taxon>Actinomycetota</taxon>
        <taxon>Actinomycetes</taxon>
        <taxon>Pseudonocardiales</taxon>
        <taxon>Pseudonocardiaceae</taxon>
        <taxon>Kutzneria</taxon>
    </lineage>
</organism>
<dbReference type="EMBL" id="JACJID010000004">
    <property type="protein sequence ID" value="MBA8928379.1"/>
    <property type="molecule type" value="Genomic_DNA"/>
</dbReference>
<keyword evidence="2" id="KW-1185">Reference proteome</keyword>